<protein>
    <submittedName>
        <fullName evidence="1">Uncharacterized protein</fullName>
    </submittedName>
</protein>
<proteinExistence type="predicted"/>
<dbReference type="Proteomes" id="UP001458880">
    <property type="component" value="Unassembled WGS sequence"/>
</dbReference>
<reference evidence="1 2" key="1">
    <citation type="journal article" date="2024" name="BMC Genomics">
        <title>De novo assembly and annotation of Popillia japonica's genome with initial clues to its potential as an invasive pest.</title>
        <authorList>
            <person name="Cucini C."/>
            <person name="Boschi S."/>
            <person name="Funari R."/>
            <person name="Cardaioli E."/>
            <person name="Iannotti N."/>
            <person name="Marturano G."/>
            <person name="Paoli F."/>
            <person name="Bruttini M."/>
            <person name="Carapelli A."/>
            <person name="Frati F."/>
            <person name="Nardi F."/>
        </authorList>
    </citation>
    <scope>NUCLEOTIDE SEQUENCE [LARGE SCALE GENOMIC DNA]</scope>
    <source>
        <strain evidence="1">DMR45628</strain>
    </source>
</reference>
<keyword evidence="2" id="KW-1185">Reference proteome</keyword>
<evidence type="ECO:0000313" key="1">
    <source>
        <dbReference type="EMBL" id="KAK9702134.1"/>
    </source>
</evidence>
<evidence type="ECO:0000313" key="2">
    <source>
        <dbReference type="Proteomes" id="UP001458880"/>
    </source>
</evidence>
<comment type="caution">
    <text evidence="1">The sequence shown here is derived from an EMBL/GenBank/DDBJ whole genome shotgun (WGS) entry which is preliminary data.</text>
</comment>
<gene>
    <name evidence="1" type="ORF">QE152_g30140</name>
</gene>
<sequence length="167" mass="19216">MRVILRYPGNKPDLDDSLYHQGRERDQATAEEIVDLNWSLSVSICWKKVSPWKKGNKTSVSVQVAEAILLSGHQSQSKASKVSYDALEVLSNGLSSDLHDTIPIRPRITERIKYDSFGIFMMATMLLIKLRNKIHRNGAFYHYSNCDWQARSDESEKKNMSYEDFLD</sequence>
<dbReference type="EMBL" id="JASPKY010000399">
    <property type="protein sequence ID" value="KAK9702134.1"/>
    <property type="molecule type" value="Genomic_DNA"/>
</dbReference>
<dbReference type="AlphaFoldDB" id="A0AAW1JF59"/>
<organism evidence="1 2">
    <name type="scientific">Popillia japonica</name>
    <name type="common">Japanese beetle</name>
    <dbReference type="NCBI Taxonomy" id="7064"/>
    <lineage>
        <taxon>Eukaryota</taxon>
        <taxon>Metazoa</taxon>
        <taxon>Ecdysozoa</taxon>
        <taxon>Arthropoda</taxon>
        <taxon>Hexapoda</taxon>
        <taxon>Insecta</taxon>
        <taxon>Pterygota</taxon>
        <taxon>Neoptera</taxon>
        <taxon>Endopterygota</taxon>
        <taxon>Coleoptera</taxon>
        <taxon>Polyphaga</taxon>
        <taxon>Scarabaeiformia</taxon>
        <taxon>Scarabaeidae</taxon>
        <taxon>Rutelinae</taxon>
        <taxon>Popillia</taxon>
    </lineage>
</organism>
<name>A0AAW1JF59_POPJA</name>
<accession>A0AAW1JF59</accession>